<organism evidence="2 3">
    <name type="scientific">Brevundimonas subvibrioides (strain ATCC 15264 / DSM 4735 / LMG 14903 / NBRC 16000 / CB 81)</name>
    <name type="common">Caulobacter subvibrioides</name>
    <dbReference type="NCBI Taxonomy" id="633149"/>
    <lineage>
        <taxon>Bacteria</taxon>
        <taxon>Pseudomonadati</taxon>
        <taxon>Pseudomonadota</taxon>
        <taxon>Alphaproteobacteria</taxon>
        <taxon>Caulobacterales</taxon>
        <taxon>Caulobacteraceae</taxon>
        <taxon>Brevundimonas</taxon>
    </lineage>
</organism>
<keyword evidence="3" id="KW-1185">Reference proteome</keyword>
<evidence type="ECO:0008006" key="4">
    <source>
        <dbReference type="Google" id="ProtNLM"/>
    </source>
</evidence>
<dbReference type="HOGENOM" id="CLU_1056221_0_0_5"/>
<dbReference type="KEGG" id="bsb:Bresu_0536"/>
<proteinExistence type="predicted"/>
<dbReference type="Proteomes" id="UP000002696">
    <property type="component" value="Chromosome"/>
</dbReference>
<dbReference type="STRING" id="633149.Bresu_0536"/>
<dbReference type="BioCyc" id="BSUB633149:G1GM8-534-MONOMER"/>
<protein>
    <recommendedName>
        <fullName evidence="4">DUF3313 domain-containing protein</fullName>
    </recommendedName>
</protein>
<evidence type="ECO:0000313" key="3">
    <source>
        <dbReference type="Proteomes" id="UP000002696"/>
    </source>
</evidence>
<name>D9QKM5_BRESC</name>
<accession>D9QKM5</accession>
<dbReference type="Pfam" id="PF11769">
    <property type="entry name" value="DUF3313"/>
    <property type="match status" value="1"/>
</dbReference>
<dbReference type="EMBL" id="CP002102">
    <property type="protein sequence ID" value="ADK99850.1"/>
    <property type="molecule type" value="Genomic_DNA"/>
</dbReference>
<dbReference type="AlphaFoldDB" id="D9QKM5"/>
<sequence length="259" mass="27208">MRQAALLVLAGLAVTGCQTAPVANAEFLSGYDGLVTREDTIRASIRQRRDDAVAATIDRVHLEPSQFVGTAGSNLTEVERAQLLREVDRQICYEVSERFTVAAEGRDVARLRTGVVDVRPTGSVGSGVAAVANILIPGPGTFRVPGTTGGLAVESELIGPDGRQVAALAWARNANTVGTDAPSLSRIGDALQMAEPLGDEIGDTISQPDRTVRDIPNPDPCLSFGPRTQPVGFVTRAVTGLYVPQVNTGSTPAQDTPRP</sequence>
<evidence type="ECO:0000256" key="1">
    <source>
        <dbReference type="SAM" id="SignalP"/>
    </source>
</evidence>
<feature type="signal peptide" evidence="1">
    <location>
        <begin position="1"/>
        <end position="19"/>
    </location>
</feature>
<feature type="chain" id="PRO_5003126927" description="DUF3313 domain-containing protein" evidence="1">
    <location>
        <begin position="20"/>
        <end position="259"/>
    </location>
</feature>
<dbReference type="eggNOG" id="ENOG502Z8WI">
    <property type="taxonomic scope" value="Bacteria"/>
</dbReference>
<dbReference type="InParanoid" id="D9QKM5"/>
<dbReference type="OrthoDB" id="7592977at2"/>
<reference evidence="3" key="1">
    <citation type="journal article" date="2011" name="J. Bacteriol.">
        <title>Genome sequences of eight morphologically diverse alphaproteobacteria.</title>
        <authorList>
            <consortium name="US DOE Joint Genome Institute"/>
            <person name="Brown P.J."/>
            <person name="Kysela D.T."/>
            <person name="Buechlein A."/>
            <person name="Hemmerich C."/>
            <person name="Brun Y.V."/>
        </authorList>
    </citation>
    <scope>NUCLEOTIDE SEQUENCE [LARGE SCALE GENOMIC DNA]</scope>
    <source>
        <strain evidence="3">ATCC 15264 / DSM 4735 / LMG 14903 / NBRC 16000 / CB 81</strain>
    </source>
</reference>
<dbReference type="RefSeq" id="WP_013267954.1">
    <property type="nucleotide sequence ID" value="NC_014375.1"/>
</dbReference>
<dbReference type="InterPro" id="IPR021747">
    <property type="entry name" value="DUF3313"/>
</dbReference>
<dbReference type="PROSITE" id="PS51257">
    <property type="entry name" value="PROKAR_LIPOPROTEIN"/>
    <property type="match status" value="1"/>
</dbReference>
<keyword evidence="1" id="KW-0732">Signal</keyword>
<gene>
    <name evidence="2" type="ordered locus">Bresu_0536</name>
</gene>
<evidence type="ECO:0000313" key="2">
    <source>
        <dbReference type="EMBL" id="ADK99850.1"/>
    </source>
</evidence>